<keyword evidence="1" id="KW-0812">Transmembrane</keyword>
<keyword evidence="3" id="KW-1185">Reference proteome</keyword>
<keyword evidence="1" id="KW-1133">Transmembrane helix</keyword>
<gene>
    <name evidence="2" type="ORF">DL239_05810</name>
</gene>
<dbReference type="Proteomes" id="UP001429564">
    <property type="component" value="Unassembled WGS sequence"/>
</dbReference>
<proteinExistence type="predicted"/>
<protein>
    <submittedName>
        <fullName evidence="2">Uncharacterized protein</fullName>
    </submittedName>
</protein>
<evidence type="ECO:0000313" key="2">
    <source>
        <dbReference type="EMBL" id="NIZ60490.1"/>
    </source>
</evidence>
<dbReference type="EMBL" id="QHLQ01000004">
    <property type="protein sequence ID" value="NIZ60490.1"/>
    <property type="molecule type" value="Genomic_DNA"/>
</dbReference>
<comment type="caution">
    <text evidence="2">The sequence shown here is derived from an EMBL/GenBank/DDBJ whole genome shotgun (WGS) entry which is preliminary data.</text>
</comment>
<reference evidence="2 3" key="1">
    <citation type="submission" date="2018-05" db="EMBL/GenBank/DDBJ databases">
        <authorList>
            <person name="Zhang Y.-J."/>
        </authorList>
    </citation>
    <scope>NUCLEOTIDE SEQUENCE [LARGE SCALE GENOMIC DNA]</scope>
    <source>
        <strain evidence="2 3">CY04</strain>
    </source>
</reference>
<organism evidence="2 3">
    <name type="scientific">Parasedimentitalea denitrificans</name>
    <dbReference type="NCBI Taxonomy" id="2211118"/>
    <lineage>
        <taxon>Bacteria</taxon>
        <taxon>Pseudomonadati</taxon>
        <taxon>Pseudomonadota</taxon>
        <taxon>Alphaproteobacteria</taxon>
        <taxon>Rhodobacterales</taxon>
        <taxon>Paracoccaceae</taxon>
        <taxon>Parasedimentitalea</taxon>
    </lineage>
</organism>
<keyword evidence="1" id="KW-0472">Membrane</keyword>
<evidence type="ECO:0000256" key="1">
    <source>
        <dbReference type="SAM" id="Phobius"/>
    </source>
</evidence>
<name>A0ABX0W4B7_9RHOB</name>
<accession>A0ABX0W4B7</accession>
<sequence length="80" mass="8466">MGHKRADLAFFVHIDVNKFVFAAGVIKAGGVCAILLISLGGMYGALGIVALAISGFMDRLPNNLKAIFELPRHLRGDKAG</sequence>
<dbReference type="RefSeq" id="WP_167683062.1">
    <property type="nucleotide sequence ID" value="NZ_QHLQ01000004.1"/>
</dbReference>
<evidence type="ECO:0000313" key="3">
    <source>
        <dbReference type="Proteomes" id="UP001429564"/>
    </source>
</evidence>
<feature type="transmembrane region" description="Helical" evidence="1">
    <location>
        <begin position="20"/>
        <end position="53"/>
    </location>
</feature>